<feature type="compositionally biased region" description="Basic and acidic residues" evidence="1">
    <location>
        <begin position="28"/>
        <end position="54"/>
    </location>
</feature>
<evidence type="ECO:0000313" key="3">
    <source>
        <dbReference type="Proteomes" id="UP000061348"/>
    </source>
</evidence>
<feature type="region of interest" description="Disordered" evidence="1">
    <location>
        <begin position="23"/>
        <end position="61"/>
    </location>
</feature>
<comment type="caution">
    <text evidence="2">The sequence shown here is derived from an EMBL/GenBank/DDBJ whole genome shotgun (WGS) entry which is preliminary data.</text>
</comment>
<evidence type="ECO:0000256" key="1">
    <source>
        <dbReference type="SAM" id="MobiDB-lite"/>
    </source>
</evidence>
<dbReference type="EMBL" id="LCYA01000018">
    <property type="protein sequence ID" value="KWV89731.1"/>
    <property type="molecule type" value="Genomic_DNA"/>
</dbReference>
<name>A0A109LLR5_PSEFL</name>
<dbReference type="Proteomes" id="UP000061348">
    <property type="component" value="Unassembled WGS sequence"/>
</dbReference>
<gene>
    <name evidence="2" type="ORF">PFLmoz3_00568</name>
</gene>
<evidence type="ECO:0000313" key="2">
    <source>
        <dbReference type="EMBL" id="KWV89731.1"/>
    </source>
</evidence>
<dbReference type="AlphaFoldDB" id="A0A109LLR5"/>
<protein>
    <submittedName>
        <fullName evidence="2">Uncharacterized protein</fullName>
    </submittedName>
</protein>
<accession>A0A109LLR5</accession>
<proteinExistence type="predicted"/>
<reference evidence="2 3" key="1">
    <citation type="submission" date="2015-05" db="EMBL/GenBank/DDBJ databases">
        <title>A genomic and transcriptomic approach to investigate the blue pigment phenotype in Pseudomonas fluorescens.</title>
        <authorList>
            <person name="Andreani N.A."/>
            <person name="Cardazzo B."/>
        </authorList>
    </citation>
    <scope>NUCLEOTIDE SEQUENCE [LARGE SCALE GENOMIC DNA]</scope>
    <source>
        <strain evidence="2 3">Ps_22</strain>
    </source>
</reference>
<sequence length="144" mass="15627">MAHREPLGDVVQHAGKEARLRRAQQKTHHIEAVRPLHEGHADGDSAPGDHDARKPAPRAEAVEHQVAGNFKQEIANEEQPGTEAIGGVTDAHVSAHVQLGEAHGGTVHVGDQVQQDQEGNQFQRDAPNKPQFLAHGVDLRLLFL</sequence>
<organism evidence="2 3">
    <name type="scientific">Pseudomonas fluorescens</name>
    <dbReference type="NCBI Taxonomy" id="294"/>
    <lineage>
        <taxon>Bacteria</taxon>
        <taxon>Pseudomonadati</taxon>
        <taxon>Pseudomonadota</taxon>
        <taxon>Gammaproteobacteria</taxon>
        <taxon>Pseudomonadales</taxon>
        <taxon>Pseudomonadaceae</taxon>
        <taxon>Pseudomonas</taxon>
    </lineage>
</organism>